<dbReference type="CTD" id="9817042"/>
<proteinExistence type="predicted"/>
<accession>A0A6A5G477</accession>
<dbReference type="RefSeq" id="XP_003105640.2">
    <property type="nucleotide sequence ID" value="XM_003105592.2"/>
</dbReference>
<gene>
    <name evidence="1" type="ORF">GCK72_025862</name>
</gene>
<protein>
    <submittedName>
        <fullName evidence="1">Uncharacterized protein</fullName>
    </submittedName>
</protein>
<reference evidence="1 2" key="1">
    <citation type="submission" date="2019-12" db="EMBL/GenBank/DDBJ databases">
        <title>Chromosome-level assembly of the Caenorhabditis remanei genome.</title>
        <authorList>
            <person name="Teterina A.A."/>
            <person name="Willis J.H."/>
            <person name="Phillips P.C."/>
        </authorList>
    </citation>
    <scope>NUCLEOTIDE SEQUENCE [LARGE SCALE GENOMIC DNA]</scope>
    <source>
        <strain evidence="1 2">PX506</strain>
        <tissue evidence="1">Whole organism</tissue>
    </source>
</reference>
<dbReference type="EMBL" id="WUAV01000006">
    <property type="protein sequence ID" value="KAF1749394.1"/>
    <property type="molecule type" value="Genomic_DNA"/>
</dbReference>
<dbReference type="KEGG" id="crq:GCK72_025862"/>
<organism evidence="1 2">
    <name type="scientific">Caenorhabditis remanei</name>
    <name type="common">Caenorhabditis vulgaris</name>
    <dbReference type="NCBI Taxonomy" id="31234"/>
    <lineage>
        <taxon>Eukaryota</taxon>
        <taxon>Metazoa</taxon>
        <taxon>Ecdysozoa</taxon>
        <taxon>Nematoda</taxon>
        <taxon>Chromadorea</taxon>
        <taxon>Rhabditida</taxon>
        <taxon>Rhabditina</taxon>
        <taxon>Rhabditomorpha</taxon>
        <taxon>Rhabditoidea</taxon>
        <taxon>Rhabditidae</taxon>
        <taxon>Peloderinae</taxon>
        <taxon>Caenorhabditis</taxon>
    </lineage>
</organism>
<sequence length="123" mass="13715">MNHQNGDPAAPPDYPVPNVGYMAAPVQQQVLQVINYYPFPNFPHYAAGLPLAQFQLVLVFVPPAAYQIAVLVNYQGGQLLAVQYAFLHVQLAAIIPVVPIPGIAPEAERFYHINFIYFLFTLY</sequence>
<name>A0A6A5G477_CAERE</name>
<evidence type="ECO:0000313" key="2">
    <source>
        <dbReference type="Proteomes" id="UP000483820"/>
    </source>
</evidence>
<dbReference type="GeneID" id="9817042"/>
<dbReference type="AlphaFoldDB" id="A0A6A5G477"/>
<comment type="caution">
    <text evidence="1">The sequence shown here is derived from an EMBL/GenBank/DDBJ whole genome shotgun (WGS) entry which is preliminary data.</text>
</comment>
<evidence type="ECO:0000313" key="1">
    <source>
        <dbReference type="EMBL" id="KAF1749394.1"/>
    </source>
</evidence>
<dbReference type="Proteomes" id="UP000483820">
    <property type="component" value="Chromosome X"/>
</dbReference>